<dbReference type="PROSITE" id="PS00191">
    <property type="entry name" value="CYTOCHROME_B5_1"/>
    <property type="match status" value="1"/>
</dbReference>
<dbReference type="Pfam" id="PF00173">
    <property type="entry name" value="Cyt-b5"/>
    <property type="match status" value="1"/>
</dbReference>
<sequence length="813" mass="90434">MSPSPELAIATFLDSSSEDSAGVSTPITFMTSSAEPSIWQVGPSSGKEGSSSSSTSEVISRGTDDTDYEDEYPTEYHERLPPVPAGDERMIRLRGKHPLNVEAPLSELWKSGFITPTALFFDRNHGYVPRVEPEEASNWRLRIHGLVHNEVSFSIQELKDRFETITLPITLPKRPAAAYSWDRDTPGRSRHVVFECIDELPNGKYGTSQRLVHCLDRRKGILIAWGRNGKAFTPDHGFPLRLVVPGQIGGRMVKWLNRVEVSDKECQHHLHFQDNKVLPAEVTTDQARTEDHWWYNPKYIIYNVNVNAAIACPAHNETIEADSKGFYDLQGYAYTGGGKRISRAEISLDDGDSWQLAELDFPEDLYRLNPIRHHPYFGTLDLSTSEMSFTWSASVITIRATDEGLAQMPRDLAWNATGTMNGCWHRVAVLRNPDNNKIVFEHPTVAGNTNGGWMQRLKDNGQNIRYPIFGETAMSGPQEGPAGPDVEKRTVRITAAQVADHANERSPWFVIKGHVFDGTSFLAEHPGGVESIALVAGEDATDDFMAIHSMDAKKKMRPLHLGILDSDGLAAPSISEENDDVTQSFLNPKKWKKSKLVSKETISGDSRVFRFALDHPDQEPAKSAGGKEEEIVQHAYTPFSNNELRGYIDILIKVYFPSTALPQGGKMSVAIDNLKAGEDFVELKGPLGSFTYLGIFDNGPESDVNVWIVDANRTESNILARTHIDEVVKQSNGRIKLWHILSGECAPEWPMGRGRVNEQILQQHMPPPPAKLQTSDELEGTIALVCGPPPMERIVAVGLAALGWDLERIVVFF</sequence>
<dbReference type="Gene3D" id="3.40.50.80">
    <property type="entry name" value="Nucleotide-binding domain of ferredoxin-NADP reductase (FNR) module"/>
    <property type="match status" value="1"/>
</dbReference>
<evidence type="ECO:0000256" key="9">
    <source>
        <dbReference type="ARBA" id="ARBA00022505"/>
    </source>
</evidence>
<keyword evidence="15" id="KW-0408">Iron</keyword>
<dbReference type="GO" id="GO:0020037">
    <property type="term" value="F:heme binding"/>
    <property type="evidence" value="ECO:0007669"/>
    <property type="project" value="InterPro"/>
</dbReference>
<dbReference type="GeneID" id="25267128"/>
<dbReference type="PANTHER" id="PTHR19372:SF7">
    <property type="entry name" value="SULFITE OXIDASE, MITOCHONDRIAL"/>
    <property type="match status" value="1"/>
</dbReference>
<comment type="subunit">
    <text evidence="6">Homodimer.</text>
</comment>
<comment type="cofactor">
    <cofactor evidence="1">
        <name>Mo-molybdopterin</name>
        <dbReference type="ChEBI" id="CHEBI:71302"/>
    </cofactor>
</comment>
<evidence type="ECO:0000256" key="7">
    <source>
        <dbReference type="ARBA" id="ARBA00012673"/>
    </source>
</evidence>
<dbReference type="InterPro" id="IPR018506">
    <property type="entry name" value="Cyt_B5_heme-BS"/>
</dbReference>
<dbReference type="InterPro" id="IPR001199">
    <property type="entry name" value="Cyt_B5-like_heme/steroid-bd"/>
</dbReference>
<evidence type="ECO:0000256" key="10">
    <source>
        <dbReference type="ARBA" id="ARBA00022617"/>
    </source>
</evidence>
<dbReference type="Proteomes" id="UP000027361">
    <property type="component" value="Unassembled WGS sequence"/>
</dbReference>
<dbReference type="PROSITE" id="PS50255">
    <property type="entry name" value="CYTOCHROME_B5_2"/>
    <property type="match status" value="1"/>
</dbReference>
<evidence type="ECO:0000256" key="12">
    <source>
        <dbReference type="ARBA" id="ARBA00022723"/>
    </source>
</evidence>
<evidence type="ECO:0000313" key="22">
    <source>
        <dbReference type="Proteomes" id="UP000027361"/>
    </source>
</evidence>
<proteinExistence type="inferred from homology"/>
<dbReference type="Gene3D" id="2.60.40.650">
    <property type="match status" value="1"/>
</dbReference>
<dbReference type="EMBL" id="JMSN01000009">
    <property type="protein sequence ID" value="KDN52555.1"/>
    <property type="molecule type" value="Genomic_DNA"/>
</dbReference>
<dbReference type="InterPro" id="IPR039261">
    <property type="entry name" value="FNR_nucleotide-bd"/>
</dbReference>
<evidence type="ECO:0000256" key="11">
    <source>
        <dbReference type="ARBA" id="ARBA00022630"/>
    </source>
</evidence>
<dbReference type="PANTHER" id="PTHR19372">
    <property type="entry name" value="SULFITE REDUCTASE"/>
    <property type="match status" value="1"/>
</dbReference>
<comment type="cofactor">
    <cofactor evidence="3">
        <name>FAD</name>
        <dbReference type="ChEBI" id="CHEBI:57692"/>
    </cofactor>
</comment>
<dbReference type="OrthoDB" id="432685at2759"/>
<dbReference type="PRINTS" id="PR00407">
    <property type="entry name" value="EUMOPTERIN"/>
</dbReference>
<dbReference type="HOGENOM" id="CLU_003827_4_0_1"/>
<dbReference type="SUPFAM" id="SSF55856">
    <property type="entry name" value="Cytochrome b5-like heme/steroid binding domain"/>
    <property type="match status" value="1"/>
</dbReference>
<evidence type="ECO:0000256" key="16">
    <source>
        <dbReference type="ARBA" id="ARBA00023063"/>
    </source>
</evidence>
<dbReference type="GO" id="GO:0042128">
    <property type="term" value="P:nitrate assimilation"/>
    <property type="evidence" value="ECO:0007669"/>
    <property type="project" value="UniProtKB-KW"/>
</dbReference>
<dbReference type="AlphaFoldDB" id="A0A066WPK5"/>
<dbReference type="InterPro" id="IPR000572">
    <property type="entry name" value="OxRdtase_Mopterin-bd_dom"/>
</dbReference>
<evidence type="ECO:0000256" key="14">
    <source>
        <dbReference type="ARBA" id="ARBA00023002"/>
    </source>
</evidence>
<dbReference type="InterPro" id="IPR001433">
    <property type="entry name" value="OxRdtase_FAD/NAD-bd"/>
</dbReference>
<dbReference type="GO" id="GO:0050464">
    <property type="term" value="F:nitrate reductase (NADPH) activity"/>
    <property type="evidence" value="ECO:0007669"/>
    <property type="project" value="UniProtKB-EC"/>
</dbReference>
<comment type="similarity">
    <text evidence="5">Belongs to the nitrate reductase family.</text>
</comment>
<dbReference type="GO" id="GO:0030151">
    <property type="term" value="F:molybdenum ion binding"/>
    <property type="evidence" value="ECO:0007669"/>
    <property type="project" value="InterPro"/>
</dbReference>
<comment type="function">
    <text evidence="4">Nitrate reductase is a key enzyme involved in the first step of nitrate assimilation in plants, fungi and bacteria.</text>
</comment>
<dbReference type="GO" id="GO:0008482">
    <property type="term" value="F:sulfite oxidase activity"/>
    <property type="evidence" value="ECO:0007669"/>
    <property type="project" value="TreeGrafter"/>
</dbReference>
<feature type="compositionally biased region" description="Basic and acidic residues" evidence="18">
    <location>
        <begin position="74"/>
        <end position="83"/>
    </location>
</feature>
<keyword evidence="9" id="KW-0500">Molybdenum</keyword>
<keyword evidence="12" id="KW-0479">Metal-binding</keyword>
<keyword evidence="13" id="KW-0274">FAD</keyword>
<dbReference type="PRINTS" id="PR00406">
    <property type="entry name" value="CYTB5RDTASE"/>
</dbReference>
<dbReference type="Pfam" id="PF00174">
    <property type="entry name" value="Oxidored_molyb"/>
    <property type="match status" value="2"/>
</dbReference>
<dbReference type="InterPro" id="IPR017938">
    <property type="entry name" value="Riboflavin_synthase-like_b-brl"/>
</dbReference>
<evidence type="ECO:0000256" key="2">
    <source>
        <dbReference type="ARBA" id="ARBA00001971"/>
    </source>
</evidence>
<dbReference type="InterPro" id="IPR005066">
    <property type="entry name" value="MoCF_OxRdtse_dimer"/>
</dbReference>
<feature type="compositionally biased region" description="Low complexity" evidence="18">
    <location>
        <begin position="42"/>
        <end position="61"/>
    </location>
</feature>
<dbReference type="OMA" id="KAMMPDY"/>
<dbReference type="InParanoid" id="A0A066WPK5"/>
<evidence type="ECO:0000256" key="15">
    <source>
        <dbReference type="ARBA" id="ARBA00023004"/>
    </source>
</evidence>
<dbReference type="Pfam" id="PF00175">
    <property type="entry name" value="NAD_binding_1"/>
    <property type="match status" value="1"/>
</dbReference>
<feature type="domain" description="Cytochrome b5 heme-binding" evidence="19">
    <location>
        <begin position="490"/>
        <end position="565"/>
    </location>
</feature>
<comment type="catalytic activity">
    <reaction evidence="17">
        <text>nitrite + NADP(+) + H2O = nitrate + NADPH + H(+)</text>
        <dbReference type="Rhea" id="RHEA:19061"/>
        <dbReference type="ChEBI" id="CHEBI:15377"/>
        <dbReference type="ChEBI" id="CHEBI:15378"/>
        <dbReference type="ChEBI" id="CHEBI:16301"/>
        <dbReference type="ChEBI" id="CHEBI:17632"/>
        <dbReference type="ChEBI" id="CHEBI:57783"/>
        <dbReference type="ChEBI" id="CHEBI:58349"/>
        <dbReference type="EC" id="1.7.1.3"/>
    </reaction>
</comment>
<dbReference type="InterPro" id="IPR036374">
    <property type="entry name" value="OxRdtase_Mopterin-bd_sf"/>
</dbReference>
<evidence type="ECO:0000256" key="1">
    <source>
        <dbReference type="ARBA" id="ARBA00001924"/>
    </source>
</evidence>
<dbReference type="SMART" id="SM01117">
    <property type="entry name" value="Cyt-b5"/>
    <property type="match status" value="1"/>
</dbReference>
<organism evidence="21 22">
    <name type="scientific">Tilletiaria anomala (strain ATCC 24038 / CBS 436.72 / UBC 951)</name>
    <dbReference type="NCBI Taxonomy" id="1037660"/>
    <lineage>
        <taxon>Eukaryota</taxon>
        <taxon>Fungi</taxon>
        <taxon>Dikarya</taxon>
        <taxon>Basidiomycota</taxon>
        <taxon>Ustilaginomycotina</taxon>
        <taxon>Exobasidiomycetes</taxon>
        <taxon>Georgefischeriales</taxon>
        <taxon>Tilletiariaceae</taxon>
        <taxon>Tilletiaria</taxon>
    </lineage>
</organism>
<evidence type="ECO:0000256" key="5">
    <source>
        <dbReference type="ARBA" id="ARBA00006253"/>
    </source>
</evidence>
<dbReference type="EC" id="1.7.1.3" evidence="7"/>
<dbReference type="InterPro" id="IPR014756">
    <property type="entry name" value="Ig_E-set"/>
</dbReference>
<keyword evidence="14" id="KW-0560">Oxidoreductase</keyword>
<keyword evidence="11" id="KW-0285">Flavoprotein</keyword>
<dbReference type="STRING" id="1037660.A0A066WPK5"/>
<dbReference type="Gene3D" id="3.10.120.10">
    <property type="entry name" value="Cytochrome b5-like heme/steroid binding domain"/>
    <property type="match status" value="1"/>
</dbReference>
<dbReference type="Pfam" id="PF00970">
    <property type="entry name" value="FAD_binding_6"/>
    <property type="match status" value="1"/>
</dbReference>
<feature type="region of interest" description="Disordered" evidence="18">
    <location>
        <begin position="34"/>
        <end position="83"/>
    </location>
</feature>
<keyword evidence="22" id="KW-1185">Reference proteome</keyword>
<dbReference type="GO" id="GO:0006790">
    <property type="term" value="P:sulfur compound metabolic process"/>
    <property type="evidence" value="ECO:0007669"/>
    <property type="project" value="TreeGrafter"/>
</dbReference>
<dbReference type="CDD" id="cd06183">
    <property type="entry name" value="cyt_b5_reduct_like"/>
    <property type="match status" value="1"/>
</dbReference>
<dbReference type="SUPFAM" id="SSF81296">
    <property type="entry name" value="E set domains"/>
    <property type="match status" value="1"/>
</dbReference>
<dbReference type="InterPro" id="IPR008333">
    <property type="entry name" value="Cbr1-like_FAD-bd_dom"/>
</dbReference>
<dbReference type="Pfam" id="PF03404">
    <property type="entry name" value="Mo-co_dimer"/>
    <property type="match status" value="1"/>
</dbReference>
<evidence type="ECO:0000256" key="6">
    <source>
        <dbReference type="ARBA" id="ARBA00011738"/>
    </source>
</evidence>
<dbReference type="InterPro" id="IPR017927">
    <property type="entry name" value="FAD-bd_FR_type"/>
</dbReference>
<evidence type="ECO:0000313" key="21">
    <source>
        <dbReference type="EMBL" id="KDN52555.1"/>
    </source>
</evidence>
<evidence type="ECO:0000256" key="17">
    <source>
        <dbReference type="ARBA" id="ARBA00049155"/>
    </source>
</evidence>
<comment type="cofactor">
    <cofactor evidence="2">
        <name>heme</name>
        <dbReference type="ChEBI" id="CHEBI:30413"/>
    </cofactor>
</comment>
<evidence type="ECO:0000256" key="13">
    <source>
        <dbReference type="ARBA" id="ARBA00022827"/>
    </source>
</evidence>
<gene>
    <name evidence="21" type="ORF">K437DRAFT_292999</name>
</gene>
<dbReference type="InterPro" id="IPR036400">
    <property type="entry name" value="Cyt_B5-like_heme/steroid_sf"/>
</dbReference>
<evidence type="ECO:0000256" key="3">
    <source>
        <dbReference type="ARBA" id="ARBA00001974"/>
    </source>
</evidence>
<name>A0A066WPK5_TILAU</name>
<dbReference type="SUPFAM" id="SSF63380">
    <property type="entry name" value="Riboflavin synthase domain-like"/>
    <property type="match status" value="1"/>
</dbReference>
<evidence type="ECO:0000259" key="20">
    <source>
        <dbReference type="PROSITE" id="PS51384"/>
    </source>
</evidence>
<dbReference type="InterPro" id="IPR008335">
    <property type="entry name" value="Mopterin_OxRdtase_euk"/>
</dbReference>
<dbReference type="Gene3D" id="3.90.420.10">
    <property type="entry name" value="Oxidoreductase, molybdopterin-binding domain"/>
    <property type="match status" value="2"/>
</dbReference>
<evidence type="ECO:0000259" key="19">
    <source>
        <dbReference type="PROSITE" id="PS50255"/>
    </source>
</evidence>
<evidence type="ECO:0000256" key="4">
    <source>
        <dbReference type="ARBA" id="ARBA00003838"/>
    </source>
</evidence>
<accession>A0A066WPK5</accession>
<keyword evidence="10" id="KW-0349">Heme</keyword>
<evidence type="ECO:0000256" key="18">
    <source>
        <dbReference type="SAM" id="MobiDB-lite"/>
    </source>
</evidence>
<dbReference type="PROSITE" id="PS51384">
    <property type="entry name" value="FAD_FR"/>
    <property type="match status" value="1"/>
</dbReference>
<dbReference type="SUPFAM" id="SSF56524">
    <property type="entry name" value="Oxidoreductase molybdopterin-binding domain"/>
    <property type="match status" value="1"/>
</dbReference>
<keyword evidence="16" id="KW-0534">Nitrate assimilation</keyword>
<dbReference type="Gene3D" id="2.40.30.10">
    <property type="entry name" value="Translation factors"/>
    <property type="match status" value="1"/>
</dbReference>
<dbReference type="PRINTS" id="PR00363">
    <property type="entry name" value="CYTOCHROMEB5"/>
</dbReference>
<comment type="caution">
    <text evidence="21">The sequence shown here is derived from an EMBL/GenBank/DDBJ whole genome shotgun (WGS) entry which is preliminary data.</text>
</comment>
<dbReference type="RefSeq" id="XP_013245394.1">
    <property type="nucleotide sequence ID" value="XM_013389940.1"/>
</dbReference>
<dbReference type="SUPFAM" id="SSF52343">
    <property type="entry name" value="Ferredoxin reductase-like, C-terminal NADP-linked domain"/>
    <property type="match status" value="1"/>
</dbReference>
<feature type="domain" description="FAD-binding FR-type" evidence="20">
    <location>
        <begin position="589"/>
        <end position="693"/>
    </location>
</feature>
<evidence type="ECO:0000256" key="8">
    <source>
        <dbReference type="ARBA" id="ARBA00015499"/>
    </source>
</evidence>
<dbReference type="GO" id="GO:0043546">
    <property type="term" value="F:molybdopterin cofactor binding"/>
    <property type="evidence" value="ECO:0007669"/>
    <property type="project" value="TreeGrafter"/>
</dbReference>
<reference evidence="21 22" key="1">
    <citation type="submission" date="2014-05" db="EMBL/GenBank/DDBJ databases">
        <title>Draft genome sequence of a rare smut relative, Tilletiaria anomala UBC 951.</title>
        <authorList>
            <consortium name="DOE Joint Genome Institute"/>
            <person name="Toome M."/>
            <person name="Kuo A."/>
            <person name="Henrissat B."/>
            <person name="Lipzen A."/>
            <person name="Tritt A."/>
            <person name="Yoshinaga Y."/>
            <person name="Zane M."/>
            <person name="Barry K."/>
            <person name="Grigoriev I.V."/>
            <person name="Spatafora J.W."/>
            <person name="Aimea M.C."/>
        </authorList>
    </citation>
    <scope>NUCLEOTIDE SEQUENCE [LARGE SCALE GENOMIC DNA]</scope>
    <source>
        <strain evidence="21 22">UBC 951</strain>
    </source>
</reference>
<protein>
    <recommendedName>
        <fullName evidence="8">Nitrate reductase [NADPH]</fullName>
        <ecNumber evidence="7">1.7.1.3</ecNumber>
    </recommendedName>
</protein>